<accession>A0A2A4JQ52</accession>
<name>A0A2A4JQ52_HELVI</name>
<proteinExistence type="predicted"/>
<dbReference type="AlphaFoldDB" id="A0A2A4JQ52"/>
<evidence type="ECO:0000313" key="3">
    <source>
        <dbReference type="EMBL" id="PCG73542.1"/>
    </source>
</evidence>
<feature type="chain" id="PRO_5012856448" evidence="2">
    <location>
        <begin position="21"/>
        <end position="168"/>
    </location>
</feature>
<evidence type="ECO:0000256" key="1">
    <source>
        <dbReference type="SAM" id="MobiDB-lite"/>
    </source>
</evidence>
<evidence type="ECO:0000256" key="2">
    <source>
        <dbReference type="SAM" id="SignalP"/>
    </source>
</evidence>
<dbReference type="EMBL" id="NWSH01000919">
    <property type="protein sequence ID" value="PCG73542.1"/>
    <property type="molecule type" value="Genomic_DNA"/>
</dbReference>
<gene>
    <name evidence="3" type="ORF">B5V51_14714</name>
</gene>
<feature type="region of interest" description="Disordered" evidence="1">
    <location>
        <begin position="68"/>
        <end position="145"/>
    </location>
</feature>
<comment type="caution">
    <text evidence="3">The sequence shown here is derived from an EMBL/GenBank/DDBJ whole genome shotgun (WGS) entry which is preliminary data.</text>
</comment>
<feature type="compositionally biased region" description="Basic and acidic residues" evidence="1">
    <location>
        <begin position="105"/>
        <end position="114"/>
    </location>
</feature>
<sequence>MVTSKICIVSLLLSLHAANSYILLTANVEDMHSLAQQIAASPVANQLNQIMNRASAIFSQQYNRGSKAQMRSDLNLDGNNDEQDQKPMEKDEKTKLTTNTEDDEVWKPNEKADQNSKVSDSSSDSSAEANDVQQAKTARRLQSGKDLIELGKNASFYLSSIKKIFESV</sequence>
<feature type="signal peptide" evidence="2">
    <location>
        <begin position="1"/>
        <end position="20"/>
    </location>
</feature>
<protein>
    <submittedName>
        <fullName evidence="3">Uncharacterized protein</fullName>
    </submittedName>
</protein>
<reference evidence="3" key="1">
    <citation type="submission" date="2017-09" db="EMBL/GenBank/DDBJ databases">
        <title>Contemporary evolution of a Lepidopteran species, Heliothis virescens, in response to modern agricultural practices.</title>
        <authorList>
            <person name="Fritz M.L."/>
            <person name="Deyonke A.M."/>
            <person name="Papanicolaou A."/>
            <person name="Micinski S."/>
            <person name="Westbrook J."/>
            <person name="Gould F."/>
        </authorList>
    </citation>
    <scope>NUCLEOTIDE SEQUENCE [LARGE SCALE GENOMIC DNA]</scope>
    <source>
        <strain evidence="3">HvINT-</strain>
        <tissue evidence="3">Whole body</tissue>
    </source>
</reference>
<keyword evidence="2" id="KW-0732">Signal</keyword>
<feature type="compositionally biased region" description="Basic and acidic residues" evidence="1">
    <location>
        <begin position="83"/>
        <end position="95"/>
    </location>
</feature>
<feature type="compositionally biased region" description="Polar residues" evidence="1">
    <location>
        <begin position="127"/>
        <end position="136"/>
    </location>
</feature>
<organism evidence="3">
    <name type="scientific">Heliothis virescens</name>
    <name type="common">Tobacco budworm moth</name>
    <dbReference type="NCBI Taxonomy" id="7102"/>
    <lineage>
        <taxon>Eukaryota</taxon>
        <taxon>Metazoa</taxon>
        <taxon>Ecdysozoa</taxon>
        <taxon>Arthropoda</taxon>
        <taxon>Hexapoda</taxon>
        <taxon>Insecta</taxon>
        <taxon>Pterygota</taxon>
        <taxon>Neoptera</taxon>
        <taxon>Endopterygota</taxon>
        <taxon>Lepidoptera</taxon>
        <taxon>Glossata</taxon>
        <taxon>Ditrysia</taxon>
        <taxon>Noctuoidea</taxon>
        <taxon>Noctuidae</taxon>
        <taxon>Heliothinae</taxon>
        <taxon>Heliothis</taxon>
    </lineage>
</organism>